<keyword evidence="3" id="KW-0017">Alkaloid metabolism</keyword>
<dbReference type="EMBL" id="OX459120">
    <property type="protein sequence ID" value="CAI9099851.1"/>
    <property type="molecule type" value="Genomic_DNA"/>
</dbReference>
<keyword evidence="4" id="KW-0808">Transferase</keyword>
<dbReference type="PANTHER" id="PTHR31623">
    <property type="entry name" value="F21J9.9"/>
    <property type="match status" value="1"/>
</dbReference>
<protein>
    <submittedName>
        <fullName evidence="6">OLC1v1036733C1</fullName>
    </submittedName>
</protein>
<evidence type="ECO:0000256" key="1">
    <source>
        <dbReference type="ARBA" id="ARBA00009861"/>
    </source>
</evidence>
<comment type="subunit">
    <text evidence="2">Monomer.</text>
</comment>
<keyword evidence="5" id="KW-0012">Acyltransferase</keyword>
<evidence type="ECO:0000313" key="6">
    <source>
        <dbReference type="EMBL" id="CAI9099851.1"/>
    </source>
</evidence>
<dbReference type="GO" id="GO:0016746">
    <property type="term" value="F:acyltransferase activity"/>
    <property type="evidence" value="ECO:0007669"/>
    <property type="project" value="UniProtKB-KW"/>
</dbReference>
<dbReference type="Gene3D" id="3.30.559.10">
    <property type="entry name" value="Chloramphenicol acetyltransferase-like domain"/>
    <property type="match status" value="3"/>
</dbReference>
<gene>
    <name evidence="6" type="ORF">OLC1_LOCUS9791</name>
</gene>
<dbReference type="PANTHER" id="PTHR31623:SF17">
    <property type="entry name" value="F21J9.9"/>
    <property type="match status" value="1"/>
</dbReference>
<dbReference type="Pfam" id="PF02458">
    <property type="entry name" value="Transferase"/>
    <property type="match status" value="1"/>
</dbReference>
<evidence type="ECO:0000256" key="4">
    <source>
        <dbReference type="ARBA" id="ARBA00022679"/>
    </source>
</evidence>
<keyword evidence="7" id="KW-1185">Reference proteome</keyword>
<sequence>MEMKVNIISRELIKPSSSTPLEKKKHKLSVLDQILPHAFIRLLFFYETQKPSDSEKATIIIDDPSKKTLQLKQSLSECLTKFYPLAGKLSSDNLSVDCDDSGVLFVEAKFECGSKIVAVSFSHKICDLLSMITLMNSWANLNRGENTVVKPNFHVGTNLFPPLDDHDFSFRIVGAKGKVLRKRFVFNKEKITELKQLAISSSKDASRVEVINAFIWKNLISVERAKQQHHPGVTTTVTSKIQHAVNLRNRVIRNRANEFPFGNMAVPAVSKFTLPDDDEDQDNRDFYGDLVRHTSDAIRGVNGVDYVFTRVIPILQNVMKRKPPTISVAETRRFSSWCRFPIYEVDFGWGKPFLVGPASDTSVSGVILKDTRDGEGIEAWINILEDEFILLPDEFLSLASTCLF</sequence>
<name>A0AAV1CW00_OLDCO</name>
<evidence type="ECO:0000256" key="5">
    <source>
        <dbReference type="ARBA" id="ARBA00023315"/>
    </source>
</evidence>
<dbReference type="InterPro" id="IPR023213">
    <property type="entry name" value="CAT-like_dom_sf"/>
</dbReference>
<accession>A0AAV1CW00</accession>
<evidence type="ECO:0000256" key="2">
    <source>
        <dbReference type="ARBA" id="ARBA00011245"/>
    </source>
</evidence>
<dbReference type="AlphaFoldDB" id="A0AAV1CW00"/>
<organism evidence="6 7">
    <name type="scientific">Oldenlandia corymbosa var. corymbosa</name>
    <dbReference type="NCBI Taxonomy" id="529605"/>
    <lineage>
        <taxon>Eukaryota</taxon>
        <taxon>Viridiplantae</taxon>
        <taxon>Streptophyta</taxon>
        <taxon>Embryophyta</taxon>
        <taxon>Tracheophyta</taxon>
        <taxon>Spermatophyta</taxon>
        <taxon>Magnoliopsida</taxon>
        <taxon>eudicotyledons</taxon>
        <taxon>Gunneridae</taxon>
        <taxon>Pentapetalae</taxon>
        <taxon>asterids</taxon>
        <taxon>lamiids</taxon>
        <taxon>Gentianales</taxon>
        <taxon>Rubiaceae</taxon>
        <taxon>Rubioideae</taxon>
        <taxon>Spermacoceae</taxon>
        <taxon>Hedyotis-Oldenlandia complex</taxon>
        <taxon>Oldenlandia</taxon>
    </lineage>
</organism>
<proteinExistence type="inferred from homology"/>
<comment type="similarity">
    <text evidence="1">Belongs to the plant acyltransferase family.</text>
</comment>
<evidence type="ECO:0000313" key="7">
    <source>
        <dbReference type="Proteomes" id="UP001161247"/>
    </source>
</evidence>
<evidence type="ECO:0000256" key="3">
    <source>
        <dbReference type="ARBA" id="ARBA00022589"/>
    </source>
</evidence>
<dbReference type="Proteomes" id="UP001161247">
    <property type="component" value="Chromosome 3"/>
</dbReference>
<dbReference type="GO" id="GO:0009820">
    <property type="term" value="P:alkaloid metabolic process"/>
    <property type="evidence" value="ECO:0007669"/>
    <property type="project" value="UniProtKB-KW"/>
</dbReference>
<reference evidence="6" key="1">
    <citation type="submission" date="2023-03" db="EMBL/GenBank/DDBJ databases">
        <authorList>
            <person name="Julca I."/>
        </authorList>
    </citation>
    <scope>NUCLEOTIDE SEQUENCE</scope>
</reference>